<feature type="region of interest" description="Disordered" evidence="1">
    <location>
        <begin position="52"/>
        <end position="84"/>
    </location>
</feature>
<accession>A0A0F9J9C6</accession>
<comment type="caution">
    <text evidence="3">The sequence shown here is derived from an EMBL/GenBank/DDBJ whole genome shotgun (WGS) entry which is preliminary data.</text>
</comment>
<name>A0A0F9J9C6_9ZZZZ</name>
<evidence type="ECO:0000256" key="1">
    <source>
        <dbReference type="SAM" id="MobiDB-lite"/>
    </source>
</evidence>
<protein>
    <submittedName>
        <fullName evidence="3">Uncharacterized protein</fullName>
    </submittedName>
</protein>
<dbReference type="AlphaFoldDB" id="A0A0F9J9C6"/>
<dbReference type="EMBL" id="LAZR01010585">
    <property type="protein sequence ID" value="KKM66178.1"/>
    <property type="molecule type" value="Genomic_DNA"/>
</dbReference>
<evidence type="ECO:0000256" key="2">
    <source>
        <dbReference type="SAM" id="Phobius"/>
    </source>
</evidence>
<keyword evidence="2" id="KW-0472">Membrane</keyword>
<feature type="transmembrane region" description="Helical" evidence="2">
    <location>
        <begin position="30"/>
        <end position="47"/>
    </location>
</feature>
<gene>
    <name evidence="3" type="ORF">LCGC14_1483810</name>
</gene>
<feature type="compositionally biased region" description="Basic residues" evidence="1">
    <location>
        <begin position="71"/>
        <end position="84"/>
    </location>
</feature>
<reference evidence="3" key="1">
    <citation type="journal article" date="2015" name="Nature">
        <title>Complex archaea that bridge the gap between prokaryotes and eukaryotes.</title>
        <authorList>
            <person name="Spang A."/>
            <person name="Saw J.H."/>
            <person name="Jorgensen S.L."/>
            <person name="Zaremba-Niedzwiedzka K."/>
            <person name="Martijn J."/>
            <person name="Lind A.E."/>
            <person name="van Eijk R."/>
            <person name="Schleper C."/>
            <person name="Guy L."/>
            <person name="Ettema T.J."/>
        </authorList>
    </citation>
    <scope>NUCLEOTIDE SEQUENCE</scope>
</reference>
<sequence>MRLMFMILAVASLYLAFVCFETLPAGFRELLIVCWIGIALYCLFLFARPQGSGDVSSYDRQKDYQHQLNSIRRRGRRRDRFGPP</sequence>
<proteinExistence type="predicted"/>
<keyword evidence="2" id="KW-0812">Transmembrane</keyword>
<keyword evidence="2" id="KW-1133">Transmembrane helix</keyword>
<organism evidence="3">
    <name type="scientific">marine sediment metagenome</name>
    <dbReference type="NCBI Taxonomy" id="412755"/>
    <lineage>
        <taxon>unclassified sequences</taxon>
        <taxon>metagenomes</taxon>
        <taxon>ecological metagenomes</taxon>
    </lineage>
</organism>
<evidence type="ECO:0000313" key="3">
    <source>
        <dbReference type="EMBL" id="KKM66178.1"/>
    </source>
</evidence>